<keyword evidence="1" id="KW-0732">Signal</keyword>
<keyword evidence="3" id="KW-1185">Reference proteome</keyword>
<evidence type="ECO:0000313" key="2">
    <source>
        <dbReference type="EMBL" id="GGW23287.1"/>
    </source>
</evidence>
<dbReference type="RefSeq" id="WP_189632484.1">
    <property type="nucleotide sequence ID" value="NZ_BMYQ01000001.1"/>
</dbReference>
<evidence type="ECO:0000256" key="1">
    <source>
        <dbReference type="SAM" id="SignalP"/>
    </source>
</evidence>
<accession>A0A918IMZ7</accession>
<reference evidence="2" key="2">
    <citation type="submission" date="2020-09" db="EMBL/GenBank/DDBJ databases">
        <authorList>
            <person name="Sun Q."/>
            <person name="Kim S."/>
        </authorList>
    </citation>
    <scope>NUCLEOTIDE SEQUENCE</scope>
    <source>
        <strain evidence="2">KCTC 23714</strain>
    </source>
</reference>
<name>A0A918IMZ7_9RHOB</name>
<feature type="signal peptide" evidence="1">
    <location>
        <begin position="1"/>
        <end position="17"/>
    </location>
</feature>
<gene>
    <name evidence="2" type="ORF">GCM10011452_07860</name>
</gene>
<sequence>MYLDIISALMGAAAAVAAQFFFDPMPQAVDDEPLGAEMQFLEDLGQPPVETRAE</sequence>
<dbReference type="Proteomes" id="UP000628984">
    <property type="component" value="Unassembled WGS sequence"/>
</dbReference>
<evidence type="ECO:0000313" key="3">
    <source>
        <dbReference type="Proteomes" id="UP000628984"/>
    </source>
</evidence>
<organism evidence="2 3">
    <name type="scientific">Gemmobacter lanyuensis</name>
    <dbReference type="NCBI Taxonomy" id="1054497"/>
    <lineage>
        <taxon>Bacteria</taxon>
        <taxon>Pseudomonadati</taxon>
        <taxon>Pseudomonadota</taxon>
        <taxon>Alphaproteobacteria</taxon>
        <taxon>Rhodobacterales</taxon>
        <taxon>Paracoccaceae</taxon>
        <taxon>Gemmobacter</taxon>
    </lineage>
</organism>
<reference evidence="2" key="1">
    <citation type="journal article" date="2014" name="Int. J. Syst. Evol. Microbiol.">
        <title>Complete genome sequence of Corynebacterium casei LMG S-19264T (=DSM 44701T), isolated from a smear-ripened cheese.</title>
        <authorList>
            <consortium name="US DOE Joint Genome Institute (JGI-PGF)"/>
            <person name="Walter F."/>
            <person name="Albersmeier A."/>
            <person name="Kalinowski J."/>
            <person name="Ruckert C."/>
        </authorList>
    </citation>
    <scope>NUCLEOTIDE SEQUENCE</scope>
    <source>
        <strain evidence="2">KCTC 23714</strain>
    </source>
</reference>
<dbReference type="EMBL" id="BMYQ01000001">
    <property type="protein sequence ID" value="GGW23287.1"/>
    <property type="molecule type" value="Genomic_DNA"/>
</dbReference>
<protein>
    <submittedName>
        <fullName evidence="2">Uncharacterized protein</fullName>
    </submittedName>
</protein>
<proteinExistence type="predicted"/>
<comment type="caution">
    <text evidence="2">The sequence shown here is derived from an EMBL/GenBank/DDBJ whole genome shotgun (WGS) entry which is preliminary data.</text>
</comment>
<dbReference type="AlphaFoldDB" id="A0A918IMZ7"/>
<feature type="chain" id="PRO_5037540878" evidence="1">
    <location>
        <begin position="18"/>
        <end position="54"/>
    </location>
</feature>